<reference evidence="3" key="1">
    <citation type="journal article" date="2019" name="Int. J. Syst. Evol. Microbiol.">
        <title>The Global Catalogue of Microorganisms (GCM) 10K type strain sequencing project: providing services to taxonomists for standard genome sequencing and annotation.</title>
        <authorList>
            <consortium name="The Broad Institute Genomics Platform"/>
            <consortium name="The Broad Institute Genome Sequencing Center for Infectious Disease"/>
            <person name="Wu L."/>
            <person name="Ma J."/>
        </authorList>
    </citation>
    <scope>NUCLEOTIDE SEQUENCE [LARGE SCALE GENOMIC DNA]</scope>
    <source>
        <strain evidence="3">JCM 17125</strain>
    </source>
</reference>
<evidence type="ECO:0000313" key="2">
    <source>
        <dbReference type="EMBL" id="GAA3702365.1"/>
    </source>
</evidence>
<evidence type="ECO:0000313" key="3">
    <source>
        <dbReference type="Proteomes" id="UP001501468"/>
    </source>
</evidence>
<comment type="caution">
    <text evidence="2">The sequence shown here is derived from an EMBL/GenBank/DDBJ whole genome shotgun (WGS) entry which is preliminary data.</text>
</comment>
<gene>
    <name evidence="2" type="ORF">GCM10022399_18520</name>
</gene>
<feature type="compositionally biased region" description="Polar residues" evidence="1">
    <location>
        <begin position="101"/>
        <end position="124"/>
    </location>
</feature>
<dbReference type="Proteomes" id="UP001501468">
    <property type="component" value="Unassembled WGS sequence"/>
</dbReference>
<proteinExistence type="predicted"/>
<feature type="region of interest" description="Disordered" evidence="1">
    <location>
        <begin position="100"/>
        <end position="124"/>
    </location>
</feature>
<accession>A0ABP7DF58</accession>
<sequence>MSRKQFPQQRLEPVDGLDLPPTERFTPVDQHPQRLELAVGAQHPQPLGAHGHHRVRVRVMGIGLVVVAGVEQPDPGGELRRDVYDVFAVLEEPLRERASETLDTYSHLGPTTTSARGPRSTESSEILRTICRPTAVPKHITAGQRPKSG</sequence>
<protein>
    <submittedName>
        <fullName evidence="2">Uncharacterized protein</fullName>
    </submittedName>
</protein>
<organism evidence="2 3">
    <name type="scientific">Terrabacter ginsenosidimutans</name>
    <dbReference type="NCBI Taxonomy" id="490575"/>
    <lineage>
        <taxon>Bacteria</taxon>
        <taxon>Bacillati</taxon>
        <taxon>Actinomycetota</taxon>
        <taxon>Actinomycetes</taxon>
        <taxon>Micrococcales</taxon>
        <taxon>Intrasporangiaceae</taxon>
        <taxon>Terrabacter</taxon>
    </lineage>
</organism>
<name>A0ABP7DF58_9MICO</name>
<evidence type="ECO:0000256" key="1">
    <source>
        <dbReference type="SAM" id="MobiDB-lite"/>
    </source>
</evidence>
<keyword evidence="3" id="KW-1185">Reference proteome</keyword>
<feature type="region of interest" description="Disordered" evidence="1">
    <location>
        <begin position="1"/>
        <end position="27"/>
    </location>
</feature>
<dbReference type="EMBL" id="BAABDC010000002">
    <property type="protein sequence ID" value="GAA3702365.1"/>
    <property type="molecule type" value="Genomic_DNA"/>
</dbReference>